<reference evidence="4" key="1">
    <citation type="submission" date="2017-06" db="EMBL/GenBank/DDBJ databases">
        <title>Genome analysis of Fimbriiglobus ruber SP5, the first member of the order Planctomycetales with confirmed chitinolytic capability.</title>
        <authorList>
            <person name="Ravin N.V."/>
            <person name="Rakitin A.L."/>
            <person name="Ivanova A.A."/>
            <person name="Beletsky A.V."/>
            <person name="Kulichevskaya I.S."/>
            <person name="Mardanov A.V."/>
            <person name="Dedysh S.N."/>
        </authorList>
    </citation>
    <scope>NUCLEOTIDE SEQUENCE [LARGE SCALE GENOMIC DNA]</scope>
    <source>
        <strain evidence="4">SP5</strain>
    </source>
</reference>
<dbReference type="PANTHER" id="PTHR24412:SF489">
    <property type="entry name" value="RING FINGER DOMAIN AND KELCH REPEAT-CONTAINING PROTEIN DDB_G0271372"/>
    <property type="match status" value="1"/>
</dbReference>
<dbReference type="EMBL" id="NIDE01000014">
    <property type="protein sequence ID" value="OWK37616.1"/>
    <property type="molecule type" value="Genomic_DNA"/>
</dbReference>
<dbReference type="Gene3D" id="2.120.10.80">
    <property type="entry name" value="Kelch-type beta propeller"/>
    <property type="match status" value="2"/>
</dbReference>
<comment type="caution">
    <text evidence="3">The sequence shown here is derived from an EMBL/GenBank/DDBJ whole genome shotgun (WGS) entry which is preliminary data.</text>
</comment>
<name>A0A225DJK2_9BACT</name>
<evidence type="ECO:0000256" key="1">
    <source>
        <dbReference type="ARBA" id="ARBA00022441"/>
    </source>
</evidence>
<evidence type="ECO:0000313" key="3">
    <source>
        <dbReference type="EMBL" id="OWK37616.1"/>
    </source>
</evidence>
<keyword evidence="3" id="KW-0472">Membrane</keyword>
<keyword evidence="2" id="KW-0677">Repeat</keyword>
<dbReference type="PANTHER" id="PTHR24412">
    <property type="entry name" value="KELCH PROTEIN"/>
    <property type="match status" value="1"/>
</dbReference>
<sequence>MLTLTGMLVALAASQAAGSWKQLPLLPDKEGFAGPFAGVSRGALLVAGGANFPGKKPWDGGRKVWYADVYVLDRPDGTWKVVGKLPRPLGYGVSVTHGTGVICVGGSDADRHYADVFRLDWKDERLLTTPLPPLPCPVANACGAIVGEVLYISGGLDKPDAADASKTTLRLDLAATKPAWSEIAPCPGGGRMLAVAAAFDGAFWVAGGVDLVAGPGGKIDRRYRKDVYRHDANRGWQRAADLPCPLAAAPSPCPADATGFYVLGGDDGTNVGRPPDRHPGFRKTILRFDGAGGKWIEAGDLSVARVTVPFVQWGGRWVIPSGEARPGVRSPEVWSVDHPVK</sequence>
<dbReference type="OrthoDB" id="9810181at2"/>
<dbReference type="Proteomes" id="UP000214646">
    <property type="component" value="Unassembled WGS sequence"/>
</dbReference>
<organism evidence="3 4">
    <name type="scientific">Fimbriiglobus ruber</name>
    <dbReference type="NCBI Taxonomy" id="1908690"/>
    <lineage>
        <taxon>Bacteria</taxon>
        <taxon>Pseudomonadati</taxon>
        <taxon>Planctomycetota</taxon>
        <taxon>Planctomycetia</taxon>
        <taxon>Gemmatales</taxon>
        <taxon>Gemmataceae</taxon>
        <taxon>Fimbriiglobus</taxon>
    </lineage>
</organism>
<dbReference type="InterPro" id="IPR056734">
    <property type="entry name" value="NANM"/>
</dbReference>
<dbReference type="InterPro" id="IPR015915">
    <property type="entry name" value="Kelch-typ_b-propeller"/>
</dbReference>
<keyword evidence="4" id="KW-1185">Reference proteome</keyword>
<gene>
    <name evidence="3" type="ORF">FRUB_06736</name>
</gene>
<accession>A0A225DJK2</accession>
<keyword evidence="3" id="KW-0812">Transmembrane</keyword>
<keyword evidence="1" id="KW-0880">Kelch repeat</keyword>
<dbReference type="AlphaFoldDB" id="A0A225DJK2"/>
<proteinExistence type="predicted"/>
<dbReference type="Pfam" id="PF24996">
    <property type="entry name" value="NANM"/>
    <property type="match status" value="1"/>
</dbReference>
<evidence type="ECO:0000313" key="4">
    <source>
        <dbReference type="Proteomes" id="UP000214646"/>
    </source>
</evidence>
<evidence type="ECO:0000256" key="2">
    <source>
        <dbReference type="ARBA" id="ARBA00022737"/>
    </source>
</evidence>
<protein>
    <submittedName>
        <fullName evidence="3">Sialic acid-induced transmembrane protein YjhT(NanM), possible mutarotase</fullName>
    </submittedName>
</protein>
<dbReference type="SUPFAM" id="SSF117281">
    <property type="entry name" value="Kelch motif"/>
    <property type="match status" value="1"/>
</dbReference>
<dbReference type="RefSeq" id="WP_088257493.1">
    <property type="nucleotide sequence ID" value="NZ_NIDE01000014.1"/>
</dbReference>